<feature type="domain" description="Transcription regulator PadR N-terminal" evidence="1">
    <location>
        <begin position="14"/>
        <end position="88"/>
    </location>
</feature>
<dbReference type="PANTHER" id="PTHR43252">
    <property type="entry name" value="TRANSCRIPTIONAL REGULATOR YQJI"/>
    <property type="match status" value="1"/>
</dbReference>
<protein>
    <submittedName>
        <fullName evidence="2">PadR family transcriptional regulator</fullName>
    </submittedName>
</protein>
<dbReference type="RefSeq" id="WP_075133010.1">
    <property type="nucleotide sequence ID" value="NZ_MSIF01000004.1"/>
</dbReference>
<evidence type="ECO:0000313" key="3">
    <source>
        <dbReference type="Proteomes" id="UP000185696"/>
    </source>
</evidence>
<proteinExistence type="predicted"/>
<dbReference type="SUPFAM" id="SSF46785">
    <property type="entry name" value="Winged helix' DNA-binding domain"/>
    <property type="match status" value="1"/>
</dbReference>
<organism evidence="2 3">
    <name type="scientific">Actinophytocola xinjiangensis</name>
    <dbReference type="NCBI Taxonomy" id="485602"/>
    <lineage>
        <taxon>Bacteria</taxon>
        <taxon>Bacillati</taxon>
        <taxon>Actinomycetota</taxon>
        <taxon>Actinomycetes</taxon>
        <taxon>Pseudonocardiales</taxon>
        <taxon>Pseudonocardiaceae</taxon>
    </lineage>
</organism>
<gene>
    <name evidence="2" type="ORF">BLA60_12025</name>
</gene>
<dbReference type="AlphaFoldDB" id="A0A7Z1AYK5"/>
<dbReference type="OrthoDB" id="8443918at2"/>
<dbReference type="Pfam" id="PF03551">
    <property type="entry name" value="PadR"/>
    <property type="match status" value="1"/>
</dbReference>
<dbReference type="InterPro" id="IPR005149">
    <property type="entry name" value="Tscrpt_reg_PadR_N"/>
</dbReference>
<reference evidence="2 3" key="1">
    <citation type="submission" date="2016-12" db="EMBL/GenBank/DDBJ databases">
        <title>The draft genome sequence of Actinophytocola xinjiangensis.</title>
        <authorList>
            <person name="Wang W."/>
            <person name="Yuan L."/>
        </authorList>
    </citation>
    <scope>NUCLEOTIDE SEQUENCE [LARGE SCALE GENOMIC DNA]</scope>
    <source>
        <strain evidence="2 3">CGMCC 4.4663</strain>
    </source>
</reference>
<dbReference type="EMBL" id="MSIF01000004">
    <property type="protein sequence ID" value="OLF11776.1"/>
    <property type="molecule type" value="Genomic_DNA"/>
</dbReference>
<accession>A0A7Z1AYK5</accession>
<keyword evidence="3" id="KW-1185">Reference proteome</keyword>
<dbReference type="Gene3D" id="1.10.10.10">
    <property type="entry name" value="Winged helix-like DNA-binding domain superfamily/Winged helix DNA-binding domain"/>
    <property type="match status" value="1"/>
</dbReference>
<dbReference type="InterPro" id="IPR036388">
    <property type="entry name" value="WH-like_DNA-bd_sf"/>
</dbReference>
<dbReference type="PANTHER" id="PTHR43252:SF2">
    <property type="entry name" value="TRANSCRIPTION REGULATOR, PADR-LIKE FAMILY"/>
    <property type="match status" value="1"/>
</dbReference>
<evidence type="ECO:0000259" key="1">
    <source>
        <dbReference type="Pfam" id="PF03551"/>
    </source>
</evidence>
<evidence type="ECO:0000313" key="2">
    <source>
        <dbReference type="EMBL" id="OLF11776.1"/>
    </source>
</evidence>
<name>A0A7Z1AYK5_9PSEU</name>
<comment type="caution">
    <text evidence="2">The sequence shown here is derived from an EMBL/GenBank/DDBJ whole genome shotgun (WGS) entry which is preliminary data.</text>
</comment>
<dbReference type="InterPro" id="IPR036390">
    <property type="entry name" value="WH_DNA-bd_sf"/>
</dbReference>
<sequence length="215" mass="24749">MRKRKVSNPLALAVLSLLTEKPMHPYEMSSTLRERAKEESIKLNFGSLYSVVESLRRHELIDVQETVREGRRPERTVYAITDAGREEFVDWESELLSVPVKEYTQFEAALSLVGALPPDEVIRLLDTRRMRLTTEIVSQRAVIDEMSKQGMPYLFAVEADYVLVLRQAELAFVERLLNQMRDGSLEGIDFWREVHDNGGANPESGWETTPLRRVK</sequence>
<dbReference type="Proteomes" id="UP000185696">
    <property type="component" value="Unassembled WGS sequence"/>
</dbReference>